<comment type="caution">
    <text evidence="1">The sequence shown here is derived from an EMBL/GenBank/DDBJ whole genome shotgun (WGS) entry which is preliminary data.</text>
</comment>
<protein>
    <submittedName>
        <fullName evidence="1">Uncharacterized protein</fullName>
    </submittedName>
</protein>
<dbReference type="EMBL" id="JAYWIO010000003">
    <property type="protein sequence ID" value="KAK7273453.1"/>
    <property type="molecule type" value="Genomic_DNA"/>
</dbReference>
<gene>
    <name evidence="1" type="ORF">RIF29_14503</name>
</gene>
<dbReference type="AlphaFoldDB" id="A0AAN9FK71"/>
<accession>A0AAN9FK71</accession>
<sequence length="93" mass="10548">MFPLSRYPPSLASLPLPTEPHHRTVFSLRGPFSSHSRFGRSSLYLLLWFVCGSLKLKVLKILVDCIFFARLAESFADPYCLNLSHIALIIARV</sequence>
<organism evidence="1 2">
    <name type="scientific">Crotalaria pallida</name>
    <name type="common">Smooth rattlebox</name>
    <name type="synonym">Crotalaria striata</name>
    <dbReference type="NCBI Taxonomy" id="3830"/>
    <lineage>
        <taxon>Eukaryota</taxon>
        <taxon>Viridiplantae</taxon>
        <taxon>Streptophyta</taxon>
        <taxon>Embryophyta</taxon>
        <taxon>Tracheophyta</taxon>
        <taxon>Spermatophyta</taxon>
        <taxon>Magnoliopsida</taxon>
        <taxon>eudicotyledons</taxon>
        <taxon>Gunneridae</taxon>
        <taxon>Pentapetalae</taxon>
        <taxon>rosids</taxon>
        <taxon>fabids</taxon>
        <taxon>Fabales</taxon>
        <taxon>Fabaceae</taxon>
        <taxon>Papilionoideae</taxon>
        <taxon>50 kb inversion clade</taxon>
        <taxon>genistoids sensu lato</taxon>
        <taxon>core genistoids</taxon>
        <taxon>Crotalarieae</taxon>
        <taxon>Crotalaria</taxon>
    </lineage>
</organism>
<proteinExistence type="predicted"/>
<reference evidence="1 2" key="1">
    <citation type="submission" date="2024-01" db="EMBL/GenBank/DDBJ databases">
        <title>The genomes of 5 underutilized Papilionoideae crops provide insights into root nodulation and disease resistanc.</title>
        <authorList>
            <person name="Yuan L."/>
        </authorList>
    </citation>
    <scope>NUCLEOTIDE SEQUENCE [LARGE SCALE GENOMIC DNA]</scope>
    <source>
        <strain evidence="1">ZHUSHIDOU_FW_LH</strain>
        <tissue evidence="1">Leaf</tissue>
    </source>
</reference>
<evidence type="ECO:0000313" key="1">
    <source>
        <dbReference type="EMBL" id="KAK7273453.1"/>
    </source>
</evidence>
<keyword evidence="2" id="KW-1185">Reference proteome</keyword>
<name>A0AAN9FK71_CROPI</name>
<evidence type="ECO:0000313" key="2">
    <source>
        <dbReference type="Proteomes" id="UP001372338"/>
    </source>
</evidence>
<dbReference type="Proteomes" id="UP001372338">
    <property type="component" value="Unassembled WGS sequence"/>
</dbReference>